<evidence type="ECO:0000313" key="7">
    <source>
        <dbReference type="EMBL" id="ORB17021.1"/>
    </source>
</evidence>
<dbReference type="Pfam" id="PF00440">
    <property type="entry name" value="TetR_N"/>
    <property type="match status" value="1"/>
</dbReference>
<feature type="region of interest" description="Disordered" evidence="5">
    <location>
        <begin position="1"/>
        <end position="26"/>
    </location>
</feature>
<gene>
    <name evidence="7" type="ORF">BST37_04665</name>
</gene>
<feature type="DNA-binding region" description="H-T-H motif" evidence="4">
    <location>
        <begin position="54"/>
        <end position="73"/>
    </location>
</feature>
<dbReference type="InterPro" id="IPR050109">
    <property type="entry name" value="HTH-type_TetR-like_transc_reg"/>
</dbReference>
<evidence type="ECO:0000259" key="6">
    <source>
        <dbReference type="PROSITE" id="PS50977"/>
    </source>
</evidence>
<dbReference type="Pfam" id="PF21306">
    <property type="entry name" value="TetR_C_40"/>
    <property type="match status" value="1"/>
</dbReference>
<evidence type="ECO:0000256" key="5">
    <source>
        <dbReference type="SAM" id="MobiDB-lite"/>
    </source>
</evidence>
<dbReference type="InterPro" id="IPR009057">
    <property type="entry name" value="Homeodomain-like_sf"/>
</dbReference>
<dbReference type="PANTHER" id="PTHR30055:SF234">
    <property type="entry name" value="HTH-TYPE TRANSCRIPTIONAL REGULATOR BETI"/>
    <property type="match status" value="1"/>
</dbReference>
<sequence>MYPVDSRREPLGQEVHVGEDGRPPNRLERRKQRTRAALIQAAQDFIAAGRFNVPVQDISHAADVGVGSFYNHFESKEQLFQVALNEVLDAHGAMLDAVTAAMEDPAETFALSYRLTGRLIRRRPDISRVLLNSGLALISSDRGLAPRARRDIAAATEAGRFRVSDPQLAVAVVGGALLGLAQLLHDEPERDDAEATDQVTEDILRLLGLPRQQACKICQRPLPNLDELIHPGSAA</sequence>
<protein>
    <submittedName>
        <fullName evidence="7">TetR family transcriptional regulator</fullName>
    </submittedName>
</protein>
<accession>A0ABX3T8N9</accession>
<organism evidence="7 8">
    <name type="scientific">Mycobacterium noviomagense</name>
    <dbReference type="NCBI Taxonomy" id="459858"/>
    <lineage>
        <taxon>Bacteria</taxon>
        <taxon>Bacillati</taxon>
        <taxon>Actinomycetota</taxon>
        <taxon>Actinomycetes</taxon>
        <taxon>Mycobacteriales</taxon>
        <taxon>Mycobacteriaceae</taxon>
        <taxon>Mycobacterium</taxon>
    </lineage>
</organism>
<evidence type="ECO:0000256" key="4">
    <source>
        <dbReference type="PROSITE-ProRule" id="PRU00335"/>
    </source>
</evidence>
<name>A0ABX3T8N9_9MYCO</name>
<evidence type="ECO:0000256" key="2">
    <source>
        <dbReference type="ARBA" id="ARBA00023125"/>
    </source>
</evidence>
<keyword evidence="3" id="KW-0804">Transcription</keyword>
<comment type="caution">
    <text evidence="7">The sequence shown here is derived from an EMBL/GenBank/DDBJ whole genome shotgun (WGS) entry which is preliminary data.</text>
</comment>
<dbReference type="PANTHER" id="PTHR30055">
    <property type="entry name" value="HTH-TYPE TRANSCRIPTIONAL REGULATOR RUTR"/>
    <property type="match status" value="1"/>
</dbReference>
<dbReference type="InterPro" id="IPR001647">
    <property type="entry name" value="HTH_TetR"/>
</dbReference>
<keyword evidence="8" id="KW-1185">Reference proteome</keyword>
<evidence type="ECO:0000313" key="8">
    <source>
        <dbReference type="Proteomes" id="UP000192374"/>
    </source>
</evidence>
<dbReference type="Proteomes" id="UP000192374">
    <property type="component" value="Unassembled WGS sequence"/>
</dbReference>
<keyword evidence="2 4" id="KW-0238">DNA-binding</keyword>
<feature type="domain" description="HTH tetR-type" evidence="6">
    <location>
        <begin position="32"/>
        <end position="91"/>
    </location>
</feature>
<proteinExistence type="predicted"/>
<evidence type="ECO:0000256" key="3">
    <source>
        <dbReference type="ARBA" id="ARBA00023163"/>
    </source>
</evidence>
<dbReference type="EMBL" id="MVIC01000005">
    <property type="protein sequence ID" value="ORB17021.1"/>
    <property type="molecule type" value="Genomic_DNA"/>
</dbReference>
<keyword evidence="1" id="KW-0805">Transcription regulation</keyword>
<dbReference type="InterPro" id="IPR049513">
    <property type="entry name" value="TetR_C_40"/>
</dbReference>
<reference evidence="7 8" key="1">
    <citation type="submission" date="2017-02" db="EMBL/GenBank/DDBJ databases">
        <title>The new phylogeny of genus Mycobacterium.</title>
        <authorList>
            <person name="Tortoli E."/>
            <person name="Trovato A."/>
            <person name="Cirillo D.M."/>
        </authorList>
    </citation>
    <scope>NUCLEOTIDE SEQUENCE [LARGE SCALE GENOMIC DNA]</scope>
    <source>
        <strain evidence="7 8">DSM 45145</strain>
    </source>
</reference>
<dbReference type="PROSITE" id="PS50977">
    <property type="entry name" value="HTH_TETR_2"/>
    <property type="match status" value="1"/>
</dbReference>
<dbReference type="Gene3D" id="1.10.357.10">
    <property type="entry name" value="Tetracycline Repressor, domain 2"/>
    <property type="match status" value="1"/>
</dbReference>
<dbReference type="SUPFAM" id="SSF46689">
    <property type="entry name" value="Homeodomain-like"/>
    <property type="match status" value="1"/>
</dbReference>
<evidence type="ECO:0000256" key="1">
    <source>
        <dbReference type="ARBA" id="ARBA00023015"/>
    </source>
</evidence>